<proteinExistence type="predicted"/>
<dbReference type="Pfam" id="PF00553">
    <property type="entry name" value="CBM_2"/>
    <property type="match status" value="1"/>
</dbReference>
<name>A0A8J3VVR7_9ACTN</name>
<dbReference type="PANTHER" id="PTHR34823">
    <property type="entry name" value="GLCNAC-BINDING PROTEIN A"/>
    <property type="match status" value="1"/>
</dbReference>
<feature type="compositionally biased region" description="Gly residues" evidence="2">
    <location>
        <begin position="261"/>
        <end position="273"/>
    </location>
</feature>
<dbReference type="Pfam" id="PF03067">
    <property type="entry name" value="LPMO_10"/>
    <property type="match status" value="1"/>
</dbReference>
<evidence type="ECO:0000256" key="3">
    <source>
        <dbReference type="SAM" id="Phobius"/>
    </source>
</evidence>
<feature type="compositionally biased region" description="Low complexity" evidence="2">
    <location>
        <begin position="279"/>
        <end position="315"/>
    </location>
</feature>
<dbReference type="PROSITE" id="PS51173">
    <property type="entry name" value="CBM2"/>
    <property type="match status" value="1"/>
</dbReference>
<dbReference type="InterPro" id="IPR051024">
    <property type="entry name" value="GlcNAc_Chitin_IntDeg"/>
</dbReference>
<dbReference type="Gene3D" id="2.70.50.50">
    <property type="entry name" value="chitin-binding protein cbp21"/>
    <property type="match status" value="1"/>
</dbReference>
<dbReference type="InterPro" id="IPR004302">
    <property type="entry name" value="Cellulose/chitin-bd_N"/>
</dbReference>
<keyword evidence="1" id="KW-0732">Signal</keyword>
<dbReference type="SUPFAM" id="SSF81296">
    <property type="entry name" value="E set domains"/>
    <property type="match status" value="1"/>
</dbReference>
<dbReference type="InterPro" id="IPR008965">
    <property type="entry name" value="CBM2/CBM3_carb-bd_dom_sf"/>
</dbReference>
<dbReference type="PANTHER" id="PTHR34823:SF1">
    <property type="entry name" value="CHITIN-BINDING TYPE-4 DOMAIN-CONTAINING PROTEIN"/>
    <property type="match status" value="1"/>
</dbReference>
<organism evidence="5 6">
    <name type="scientific">Rugosimonospora africana</name>
    <dbReference type="NCBI Taxonomy" id="556532"/>
    <lineage>
        <taxon>Bacteria</taxon>
        <taxon>Bacillati</taxon>
        <taxon>Actinomycetota</taxon>
        <taxon>Actinomycetes</taxon>
        <taxon>Micromonosporales</taxon>
        <taxon>Micromonosporaceae</taxon>
        <taxon>Rugosimonospora</taxon>
    </lineage>
</organism>
<feature type="domain" description="CBM2" evidence="4">
    <location>
        <begin position="318"/>
        <end position="421"/>
    </location>
</feature>
<dbReference type="SMART" id="SM00637">
    <property type="entry name" value="CBD_II"/>
    <property type="match status" value="1"/>
</dbReference>
<dbReference type="SUPFAM" id="SSF49384">
    <property type="entry name" value="Carbohydrate-binding domain"/>
    <property type="match status" value="1"/>
</dbReference>
<dbReference type="GO" id="GO:0005975">
    <property type="term" value="P:carbohydrate metabolic process"/>
    <property type="evidence" value="ECO:0007669"/>
    <property type="project" value="InterPro"/>
</dbReference>
<keyword evidence="3" id="KW-1133">Transmembrane helix</keyword>
<dbReference type="EMBL" id="BONZ01000110">
    <property type="protein sequence ID" value="GIH20952.1"/>
    <property type="molecule type" value="Genomic_DNA"/>
</dbReference>
<evidence type="ECO:0000313" key="5">
    <source>
        <dbReference type="EMBL" id="GIH20952.1"/>
    </source>
</evidence>
<keyword evidence="3" id="KW-0472">Membrane</keyword>
<feature type="region of interest" description="Disordered" evidence="2">
    <location>
        <begin position="261"/>
        <end position="327"/>
    </location>
</feature>
<feature type="transmembrane region" description="Helical" evidence="3">
    <location>
        <begin position="40"/>
        <end position="60"/>
    </location>
</feature>
<keyword evidence="6" id="KW-1185">Reference proteome</keyword>
<dbReference type="GO" id="GO:0004553">
    <property type="term" value="F:hydrolase activity, hydrolyzing O-glycosyl compounds"/>
    <property type="evidence" value="ECO:0007669"/>
    <property type="project" value="InterPro"/>
</dbReference>
<evidence type="ECO:0000256" key="1">
    <source>
        <dbReference type="ARBA" id="ARBA00022729"/>
    </source>
</evidence>
<keyword evidence="3" id="KW-0812">Transmembrane</keyword>
<dbReference type="AlphaFoldDB" id="A0A8J3VVR7"/>
<accession>A0A8J3VVR7</accession>
<evidence type="ECO:0000313" key="6">
    <source>
        <dbReference type="Proteomes" id="UP000642748"/>
    </source>
</evidence>
<sequence>MSGDRREWPVVSWDNLAALTLGQRDTSKGTPVRLRLRYKLLGAGAALSLAAAGAVFALAMPATAHGALQIPGSRTWLCYEDGLTSTGQIIPNNPACSAAVAQSGVNGLYNWFAVLRSDGAGRTRGFIPDGKLCSAGATVYDFSGYDLPRTDWPVTHLTSGATMQFQYNKWAAHPGWFYLYITKDGWDQNSPLTWDDFESTAFSSADHPPSVGDPGSVNSYYYWTGTLPQKTGRHIIYSVWQRSDSSETFYGCSDVVFDGGNGQVTGMGPGSGGSPTPTPTRASPTPSRTVSPTPSRTVSPTPSRTVSPTPSRTSSPTPPPAGNGCSASYQVTSSWSGNFQASVTVTAGSAAIRSWTVKWTFANGESISQIWNGTLTASGANVSVANVDYNGALAAGASTSFGFLGSGTAGSSVTGLTCTSA</sequence>
<protein>
    <submittedName>
        <fullName evidence="5">Chitin-binding protein</fullName>
    </submittedName>
</protein>
<dbReference type="InterPro" id="IPR001919">
    <property type="entry name" value="CBD2"/>
</dbReference>
<dbReference type="InterPro" id="IPR012291">
    <property type="entry name" value="CBM2_carb-bd_dom_sf"/>
</dbReference>
<dbReference type="GO" id="GO:0030247">
    <property type="term" value="F:polysaccharide binding"/>
    <property type="evidence" value="ECO:0007669"/>
    <property type="project" value="UniProtKB-UniRule"/>
</dbReference>
<dbReference type="CDD" id="cd21177">
    <property type="entry name" value="LPMO_AA10"/>
    <property type="match status" value="1"/>
</dbReference>
<gene>
    <name evidence="5" type="primary">cpbD</name>
    <name evidence="5" type="ORF">Raf01_91240</name>
</gene>
<dbReference type="InterPro" id="IPR014756">
    <property type="entry name" value="Ig_E-set"/>
</dbReference>
<reference evidence="5" key="1">
    <citation type="submission" date="2021-01" db="EMBL/GenBank/DDBJ databases">
        <title>Whole genome shotgun sequence of Rugosimonospora africana NBRC 104875.</title>
        <authorList>
            <person name="Komaki H."/>
            <person name="Tamura T."/>
        </authorList>
    </citation>
    <scope>NUCLEOTIDE SEQUENCE</scope>
    <source>
        <strain evidence="5">NBRC 104875</strain>
    </source>
</reference>
<dbReference type="Proteomes" id="UP000642748">
    <property type="component" value="Unassembled WGS sequence"/>
</dbReference>
<comment type="caution">
    <text evidence="5">The sequence shown here is derived from an EMBL/GenBank/DDBJ whole genome shotgun (WGS) entry which is preliminary data.</text>
</comment>
<evidence type="ECO:0000259" key="4">
    <source>
        <dbReference type="PROSITE" id="PS51173"/>
    </source>
</evidence>
<evidence type="ECO:0000256" key="2">
    <source>
        <dbReference type="SAM" id="MobiDB-lite"/>
    </source>
</evidence>
<dbReference type="Gene3D" id="2.60.40.290">
    <property type="match status" value="1"/>
</dbReference>